<dbReference type="PANTHER" id="PTHR43161">
    <property type="entry name" value="SORBITOL DEHYDROGENASE"/>
    <property type="match status" value="1"/>
</dbReference>
<dbReference type="Pfam" id="PF08240">
    <property type="entry name" value="ADH_N"/>
    <property type="match status" value="1"/>
</dbReference>
<gene>
    <name evidence="10" type="ORF">VTJ83DRAFT_4207</name>
</gene>
<evidence type="ECO:0000256" key="6">
    <source>
        <dbReference type="ARBA" id="ARBA00023002"/>
    </source>
</evidence>
<dbReference type="SMART" id="SM00829">
    <property type="entry name" value="PKS_ER"/>
    <property type="match status" value="1"/>
</dbReference>
<reference evidence="10 11" key="1">
    <citation type="journal article" date="2024" name="Commun. Biol.">
        <title>Comparative genomic analysis of thermophilic fungi reveals convergent evolutionary adaptations and gene losses.</title>
        <authorList>
            <person name="Steindorff A.S."/>
            <person name="Aguilar-Pontes M.V."/>
            <person name="Robinson A.J."/>
            <person name="Andreopoulos B."/>
            <person name="LaButti K."/>
            <person name="Kuo A."/>
            <person name="Mondo S."/>
            <person name="Riley R."/>
            <person name="Otillar R."/>
            <person name="Haridas S."/>
            <person name="Lipzen A."/>
            <person name="Grimwood J."/>
            <person name="Schmutz J."/>
            <person name="Clum A."/>
            <person name="Reid I.D."/>
            <person name="Moisan M.C."/>
            <person name="Butler G."/>
            <person name="Nguyen T.T.M."/>
            <person name="Dewar K."/>
            <person name="Conant G."/>
            <person name="Drula E."/>
            <person name="Henrissat B."/>
            <person name="Hansel C."/>
            <person name="Singer S."/>
            <person name="Hutchinson M.I."/>
            <person name="de Vries R.P."/>
            <person name="Natvig D.O."/>
            <person name="Powell A.J."/>
            <person name="Tsang A."/>
            <person name="Grigoriev I.V."/>
        </authorList>
    </citation>
    <scope>NUCLEOTIDE SEQUENCE [LARGE SCALE GENOMIC DNA]</scope>
    <source>
        <strain evidence="10 11">ATCC 22073</strain>
    </source>
</reference>
<protein>
    <recommendedName>
        <fullName evidence="9">Enoyl reductase (ER) domain-containing protein</fullName>
    </recommendedName>
</protein>
<accession>A0ABR4D9D4</accession>
<dbReference type="InterPro" id="IPR045306">
    <property type="entry name" value="SDH-like"/>
</dbReference>
<dbReference type="InterPro" id="IPR011032">
    <property type="entry name" value="GroES-like_sf"/>
</dbReference>
<evidence type="ECO:0000313" key="11">
    <source>
        <dbReference type="Proteomes" id="UP001600064"/>
    </source>
</evidence>
<dbReference type="CDD" id="cd05285">
    <property type="entry name" value="sorbitol_DH"/>
    <property type="match status" value="1"/>
</dbReference>
<keyword evidence="4 8" id="KW-0479">Metal-binding</keyword>
<dbReference type="InterPro" id="IPR002328">
    <property type="entry name" value="ADH_Zn_CS"/>
</dbReference>
<dbReference type="InterPro" id="IPR013149">
    <property type="entry name" value="ADH-like_C"/>
</dbReference>
<evidence type="ECO:0000256" key="4">
    <source>
        <dbReference type="ARBA" id="ARBA00022723"/>
    </source>
</evidence>
<keyword evidence="5 8" id="KW-0862">Zinc</keyword>
<evidence type="ECO:0000256" key="8">
    <source>
        <dbReference type="RuleBase" id="RU361277"/>
    </source>
</evidence>
<evidence type="ECO:0000256" key="3">
    <source>
        <dbReference type="ARBA" id="ARBA00008072"/>
    </source>
</evidence>
<dbReference type="PROSITE" id="PS00059">
    <property type="entry name" value="ADH_ZINC"/>
    <property type="match status" value="1"/>
</dbReference>
<keyword evidence="7" id="KW-0520">NAD</keyword>
<dbReference type="PANTHER" id="PTHR43161:SF7">
    <property type="entry name" value="SORBITOL DEHYDROGENASE"/>
    <property type="match status" value="1"/>
</dbReference>
<dbReference type="InterPro" id="IPR013154">
    <property type="entry name" value="ADH-like_N"/>
</dbReference>
<dbReference type="Pfam" id="PF00107">
    <property type="entry name" value="ADH_zinc_N"/>
    <property type="match status" value="1"/>
</dbReference>
<dbReference type="RefSeq" id="XP_070865657.1">
    <property type="nucleotide sequence ID" value="XM_071010671.1"/>
</dbReference>
<organism evidence="10 11">
    <name type="scientific">Remersonia thermophila</name>
    <dbReference type="NCBI Taxonomy" id="72144"/>
    <lineage>
        <taxon>Eukaryota</taxon>
        <taxon>Fungi</taxon>
        <taxon>Dikarya</taxon>
        <taxon>Ascomycota</taxon>
        <taxon>Pezizomycotina</taxon>
        <taxon>Sordariomycetes</taxon>
        <taxon>Sordariomycetidae</taxon>
        <taxon>Sordariales</taxon>
        <taxon>Sordariales incertae sedis</taxon>
        <taxon>Remersonia</taxon>
    </lineage>
</organism>
<dbReference type="Proteomes" id="UP001600064">
    <property type="component" value="Unassembled WGS sequence"/>
</dbReference>
<dbReference type="Gene3D" id="3.40.50.720">
    <property type="entry name" value="NAD(P)-binding Rossmann-like Domain"/>
    <property type="match status" value="2"/>
</dbReference>
<evidence type="ECO:0000256" key="2">
    <source>
        <dbReference type="ARBA" id="ARBA00004921"/>
    </source>
</evidence>
<evidence type="ECO:0000256" key="5">
    <source>
        <dbReference type="ARBA" id="ARBA00022833"/>
    </source>
</evidence>
<dbReference type="SUPFAM" id="SSF50129">
    <property type="entry name" value="GroES-like"/>
    <property type="match status" value="1"/>
</dbReference>
<dbReference type="InterPro" id="IPR020843">
    <property type="entry name" value="ER"/>
</dbReference>
<evidence type="ECO:0000259" key="9">
    <source>
        <dbReference type="SMART" id="SM00829"/>
    </source>
</evidence>
<keyword evidence="11" id="KW-1185">Reference proteome</keyword>
<dbReference type="SUPFAM" id="SSF51735">
    <property type="entry name" value="NAD(P)-binding Rossmann-fold domains"/>
    <property type="match status" value="1"/>
</dbReference>
<dbReference type="GeneID" id="98125315"/>
<sequence length="442" mass="46723">MAPSATGDLAPMHLPAACKASTINASVLHGPRDLRLERRAIEDPGVGELQIAVHTTGICGSDVSYYKKFANGDLCACMPLSLGHESSGTVVAIGPQVTGFRIGDRVALEVGIPCNRCGICRQGRYNLCKRMRFRSSAKSVPHFQGTLQERINHPAEWCHKLPDSISFDAAALLEPLSVAIHAVNRAKPAPGSSALVIGAGAVGLLTAAMARQSGCSTVTIADIDQGRVDFAIAKGFATHGYVVERPLQPPTPVYTPSSSGTSTPLDGVMTPGSPLSTQVKFEHAKALAADILSLTRASSSFSALDDDLDDEDGDGVDVTFECTGKEECMHTSLYATKAGGKVIMVGMGTPIQTLPMSVAHLREIDILGIFRYANTYATGIKLLKARERALATGAAGGYVLPSLDDMVTHRFKGLENAHRAFELASRTVDEDGNLVLKVVIEA</sequence>
<keyword evidence="6" id="KW-0560">Oxidoreductase</keyword>
<evidence type="ECO:0000313" key="10">
    <source>
        <dbReference type="EMBL" id="KAL2266930.1"/>
    </source>
</evidence>
<comment type="cofactor">
    <cofactor evidence="1 8">
        <name>Zn(2+)</name>
        <dbReference type="ChEBI" id="CHEBI:29105"/>
    </cofactor>
</comment>
<comment type="pathway">
    <text evidence="2">Carbohydrate degradation.</text>
</comment>
<feature type="domain" description="Enoyl reductase (ER)" evidence="9">
    <location>
        <begin position="30"/>
        <end position="436"/>
    </location>
</feature>
<name>A0ABR4D9D4_9PEZI</name>
<dbReference type="Gene3D" id="3.90.180.10">
    <property type="entry name" value="Medium-chain alcohol dehydrogenases, catalytic domain"/>
    <property type="match status" value="1"/>
</dbReference>
<dbReference type="InterPro" id="IPR036291">
    <property type="entry name" value="NAD(P)-bd_dom_sf"/>
</dbReference>
<evidence type="ECO:0000256" key="1">
    <source>
        <dbReference type="ARBA" id="ARBA00001947"/>
    </source>
</evidence>
<evidence type="ECO:0000256" key="7">
    <source>
        <dbReference type="ARBA" id="ARBA00023027"/>
    </source>
</evidence>
<comment type="similarity">
    <text evidence="3 8">Belongs to the zinc-containing alcohol dehydrogenase family.</text>
</comment>
<dbReference type="EMBL" id="JAZGUE010000004">
    <property type="protein sequence ID" value="KAL2266930.1"/>
    <property type="molecule type" value="Genomic_DNA"/>
</dbReference>
<comment type="caution">
    <text evidence="10">The sequence shown here is derived from an EMBL/GenBank/DDBJ whole genome shotgun (WGS) entry which is preliminary data.</text>
</comment>
<proteinExistence type="inferred from homology"/>